<dbReference type="InterPro" id="IPR040442">
    <property type="entry name" value="Pyrv_kinase-like_dom_sf"/>
</dbReference>
<evidence type="ECO:0000256" key="1">
    <source>
        <dbReference type="ARBA" id="ARBA00004123"/>
    </source>
</evidence>
<dbReference type="RefSeq" id="XP_049141558.1">
    <property type="nucleotide sequence ID" value="XM_049284415.1"/>
</dbReference>
<dbReference type="Proteomes" id="UP000830671">
    <property type="component" value="Chromosome 3"/>
</dbReference>
<organism evidence="12 13">
    <name type="scientific">Colletotrichum lupini</name>
    <dbReference type="NCBI Taxonomy" id="145971"/>
    <lineage>
        <taxon>Eukaryota</taxon>
        <taxon>Fungi</taxon>
        <taxon>Dikarya</taxon>
        <taxon>Ascomycota</taxon>
        <taxon>Pezizomycotina</taxon>
        <taxon>Sordariomycetes</taxon>
        <taxon>Hypocreomycetidae</taxon>
        <taxon>Glomerellales</taxon>
        <taxon>Glomerellaceae</taxon>
        <taxon>Colletotrichum</taxon>
        <taxon>Colletotrichum acutatum species complex</taxon>
    </lineage>
</organism>
<evidence type="ECO:0000256" key="5">
    <source>
        <dbReference type="ARBA" id="ARBA00022723"/>
    </source>
</evidence>
<comment type="similarity">
    <text evidence="2">Belongs to the HpcH/HpaI aldolase family.</text>
</comment>
<evidence type="ECO:0000256" key="3">
    <source>
        <dbReference type="ARBA" id="ARBA00009307"/>
    </source>
</evidence>
<keyword evidence="7 12" id="KW-0456">Lyase</keyword>
<keyword evidence="5" id="KW-0479">Metal-binding</keyword>
<dbReference type="CDD" id="cd04462">
    <property type="entry name" value="S1_RNAPII_Rpb7"/>
    <property type="match status" value="1"/>
</dbReference>
<dbReference type="FunFam" id="3.30.1490.120:FF:000001">
    <property type="entry name" value="DNA-directed RNA polymerase II subunit RPB7"/>
    <property type="match status" value="1"/>
</dbReference>
<evidence type="ECO:0000256" key="4">
    <source>
        <dbReference type="ARBA" id="ARBA00022478"/>
    </source>
</evidence>
<dbReference type="GO" id="GO:0016832">
    <property type="term" value="F:aldehyde-lyase activity"/>
    <property type="evidence" value="ECO:0007669"/>
    <property type="project" value="TreeGrafter"/>
</dbReference>
<comment type="similarity">
    <text evidence="3">Belongs to the eukaryotic RPB7/RPC8 RNA polymerase subunit family.</text>
</comment>
<dbReference type="Gene3D" id="3.30.1490.120">
    <property type="entry name" value="RNA polymerase Rpb7-like, N-terminal domain"/>
    <property type="match status" value="1"/>
</dbReference>
<dbReference type="InterPro" id="IPR015813">
    <property type="entry name" value="Pyrv/PenolPyrv_kinase-like_dom"/>
</dbReference>
<dbReference type="GO" id="GO:0006351">
    <property type="term" value="P:DNA-templated transcription"/>
    <property type="evidence" value="ECO:0007669"/>
    <property type="project" value="InterPro"/>
</dbReference>
<dbReference type="SUPFAM" id="SSF51621">
    <property type="entry name" value="Phosphoenolpyruvate/pyruvate domain"/>
    <property type="match status" value="1"/>
</dbReference>
<feature type="domain" description="RNA polymerase Rpb7-like N-terminal" evidence="11">
    <location>
        <begin position="8"/>
        <end position="63"/>
    </location>
</feature>
<dbReference type="EMBL" id="CP019475">
    <property type="protein sequence ID" value="UQC79927.1"/>
    <property type="molecule type" value="Genomic_DNA"/>
</dbReference>
<dbReference type="GO" id="GO:0005737">
    <property type="term" value="C:cytoplasm"/>
    <property type="evidence" value="ECO:0007669"/>
    <property type="project" value="TreeGrafter"/>
</dbReference>
<protein>
    <submittedName>
        <fullName evidence="12">HpcH/HpaI aldolase/citrate lyase family protein</fullName>
    </submittedName>
</protein>
<evidence type="ECO:0000259" key="10">
    <source>
        <dbReference type="Pfam" id="PF03328"/>
    </source>
</evidence>
<keyword evidence="4" id="KW-0240">DNA-directed RNA polymerase</keyword>
<evidence type="ECO:0000313" key="13">
    <source>
        <dbReference type="Proteomes" id="UP000830671"/>
    </source>
</evidence>
<dbReference type="Pfam" id="PF03876">
    <property type="entry name" value="SHS2_Rpb7-N"/>
    <property type="match status" value="1"/>
</dbReference>
<reference evidence="12" key="1">
    <citation type="journal article" date="2021" name="Mol. Plant Microbe Interact.">
        <title>Complete Genome Sequence of the Plant-Pathogenic Fungus Colletotrichum lupini.</title>
        <authorList>
            <person name="Baroncelli R."/>
            <person name="Pensec F."/>
            <person name="Da Lio D."/>
            <person name="Boufleur T."/>
            <person name="Vicente I."/>
            <person name="Sarrocco S."/>
            <person name="Picot A."/>
            <person name="Baraldi E."/>
            <person name="Sukno S."/>
            <person name="Thon M."/>
            <person name="Le Floch G."/>
        </authorList>
    </citation>
    <scope>NUCLEOTIDE SEQUENCE</scope>
    <source>
        <strain evidence="12">IMI 504893</strain>
    </source>
</reference>
<dbReference type="Pfam" id="PF00575">
    <property type="entry name" value="S1"/>
    <property type="match status" value="1"/>
</dbReference>
<dbReference type="GeneID" id="73339425"/>
<gene>
    <name evidence="12" type="ORF">CLUP02_05408</name>
</gene>
<comment type="subcellular location">
    <subcellularLocation>
        <location evidence="1">Nucleus</location>
    </subcellularLocation>
</comment>
<evidence type="ECO:0000259" key="9">
    <source>
        <dbReference type="Pfam" id="PF00575"/>
    </source>
</evidence>
<evidence type="ECO:0000256" key="7">
    <source>
        <dbReference type="ARBA" id="ARBA00023239"/>
    </source>
</evidence>
<dbReference type="GO" id="GO:0005665">
    <property type="term" value="C:RNA polymerase II, core complex"/>
    <property type="evidence" value="ECO:0007669"/>
    <property type="project" value="UniProtKB-ARBA"/>
</dbReference>
<feature type="domain" description="HpcH/HpaI aldolase/citrate lyase" evidence="10">
    <location>
        <begin position="267"/>
        <end position="474"/>
    </location>
</feature>
<proteinExistence type="inferred from homology"/>
<dbReference type="CDD" id="cd04329">
    <property type="entry name" value="RNAP_II_Rpb7_N"/>
    <property type="match status" value="1"/>
</dbReference>
<name>A0A9Q8WEL1_9PEZI</name>
<dbReference type="PANTHER" id="PTHR30502">
    <property type="entry name" value="2-KETO-3-DEOXY-L-RHAMNONATE ALDOLASE"/>
    <property type="match status" value="1"/>
</dbReference>
<dbReference type="Gene3D" id="2.40.50.140">
    <property type="entry name" value="Nucleic acid-binding proteins"/>
    <property type="match status" value="1"/>
</dbReference>
<dbReference type="InterPro" id="IPR036898">
    <property type="entry name" value="RNA_pol_Rpb7-like_N_sf"/>
</dbReference>
<dbReference type="SUPFAM" id="SSF50249">
    <property type="entry name" value="Nucleic acid-binding proteins"/>
    <property type="match status" value="1"/>
</dbReference>
<dbReference type="PANTHER" id="PTHR30502:SF0">
    <property type="entry name" value="PHOSPHOENOLPYRUVATE CARBOXYLASE FAMILY PROTEIN"/>
    <property type="match status" value="1"/>
</dbReference>
<sequence>MFFLYNMERRVTLHPSYFGRNMHELVTSKLLKDVEGTCAGSYYIISIMDTFDISEGRILPGSGLAEFTVGYRAVVWRPFKGETVDAVVYSVNHQGFFAQAGPLRLFVSAHLIPSEIKWEPNATPPQFTNNEDTIIEPGTHVRVKVIGTRTEVGEMWAIGSIKEDYLGYVNNCEALIGSNSHILAKAASRTKRHPRWGRELLLLAIHINTIIIIRQFTTSHSCIQTTMSAMQAANKLRTAFTKGAGPSFGLWQMIPGANVSRVLARSPGVDWVLVDCEHGNIDDGAMHDAVPAIAAAGVSPIVRLPDMQSWMVKRALDCGAHGILVPLLRTAQEAKDLVQSAKFPPWGRRGFGSPLAMERFSPAPSMTEYLQQANDSLLTIVQIETREALESIDEIAAVEGIDALFIGPFDLGNNIGHPVINGVIEKELSDAIERILEATHKAGKKAGIFCTSGEQSKFFADKGFDMISVATDYTALQYTVSESLSIARGGAKPAKGGSY</sequence>
<evidence type="ECO:0000313" key="12">
    <source>
        <dbReference type="EMBL" id="UQC79927.1"/>
    </source>
</evidence>
<dbReference type="KEGG" id="clup:CLUP02_05408"/>
<dbReference type="InterPro" id="IPR003029">
    <property type="entry name" value="S1_domain"/>
</dbReference>
<dbReference type="InterPro" id="IPR005576">
    <property type="entry name" value="Rpb7-like_N"/>
</dbReference>
<evidence type="ECO:0000259" key="11">
    <source>
        <dbReference type="Pfam" id="PF03876"/>
    </source>
</evidence>
<feature type="domain" description="S1 motif" evidence="9">
    <location>
        <begin position="78"/>
        <end position="153"/>
    </location>
</feature>
<dbReference type="SUPFAM" id="SSF88798">
    <property type="entry name" value="N-terminal, heterodimerisation domain of RBP7 (RpoE)"/>
    <property type="match status" value="1"/>
</dbReference>
<evidence type="ECO:0000256" key="8">
    <source>
        <dbReference type="ARBA" id="ARBA00023242"/>
    </source>
</evidence>
<keyword evidence="8" id="KW-0539">Nucleus</keyword>
<keyword evidence="6" id="KW-0804">Transcription</keyword>
<dbReference type="FunFam" id="2.40.50.140:FF:000043">
    <property type="entry name" value="DNA-directed RNA polymerase II subunit RPB7"/>
    <property type="match status" value="1"/>
</dbReference>
<dbReference type="InterPro" id="IPR012340">
    <property type="entry name" value="NA-bd_OB-fold"/>
</dbReference>
<dbReference type="GO" id="GO:0003676">
    <property type="term" value="F:nucleic acid binding"/>
    <property type="evidence" value="ECO:0007669"/>
    <property type="project" value="InterPro"/>
</dbReference>
<dbReference type="InterPro" id="IPR050251">
    <property type="entry name" value="HpcH-HpaI_aldolase"/>
</dbReference>
<evidence type="ECO:0000256" key="2">
    <source>
        <dbReference type="ARBA" id="ARBA00005568"/>
    </source>
</evidence>
<dbReference type="GO" id="GO:0046872">
    <property type="term" value="F:metal ion binding"/>
    <property type="evidence" value="ECO:0007669"/>
    <property type="project" value="UniProtKB-KW"/>
</dbReference>
<dbReference type="Gene3D" id="3.20.20.60">
    <property type="entry name" value="Phosphoenolpyruvate-binding domains"/>
    <property type="match status" value="1"/>
</dbReference>
<accession>A0A9Q8WEL1</accession>
<dbReference type="Pfam" id="PF03328">
    <property type="entry name" value="HpcH_HpaI"/>
    <property type="match status" value="1"/>
</dbReference>
<dbReference type="AlphaFoldDB" id="A0A9Q8WEL1"/>
<evidence type="ECO:0000256" key="6">
    <source>
        <dbReference type="ARBA" id="ARBA00023163"/>
    </source>
</evidence>
<keyword evidence="13" id="KW-1185">Reference proteome</keyword>
<dbReference type="InterPro" id="IPR005000">
    <property type="entry name" value="Aldolase/citrate-lyase_domain"/>
</dbReference>